<proteinExistence type="predicted"/>
<dbReference type="PANTHER" id="PTHR43796:SF2">
    <property type="entry name" value="CARBOXYNORSPERMIDINE SYNTHASE"/>
    <property type="match status" value="1"/>
</dbReference>
<name>A0A833ECF0_CALS0</name>
<protein>
    <recommendedName>
        <fullName evidence="1">Saccharopine dehydrogenase NADP binding domain-containing protein</fullName>
    </recommendedName>
</protein>
<dbReference type="PANTHER" id="PTHR43796">
    <property type="entry name" value="CARBOXYNORSPERMIDINE SYNTHASE"/>
    <property type="match status" value="1"/>
</dbReference>
<dbReference type="EMBL" id="DQVM01000123">
    <property type="protein sequence ID" value="HIQ30199.1"/>
    <property type="molecule type" value="Genomic_DNA"/>
</dbReference>
<evidence type="ECO:0000313" key="3">
    <source>
        <dbReference type="Proteomes" id="UP000608579"/>
    </source>
</evidence>
<dbReference type="InterPro" id="IPR005097">
    <property type="entry name" value="Sacchrp_dh_NADP-bd"/>
</dbReference>
<reference evidence="2" key="1">
    <citation type="journal article" date="2020" name="ISME J.">
        <title>Gammaproteobacteria mediating utilization of methyl-, sulfur- and petroleum organic compounds in deep ocean hydrothermal plumes.</title>
        <authorList>
            <person name="Zhou Z."/>
            <person name="Liu Y."/>
            <person name="Pan J."/>
            <person name="Cron B.R."/>
            <person name="Toner B.M."/>
            <person name="Anantharaman K."/>
            <person name="Breier J.A."/>
            <person name="Dick G.J."/>
            <person name="Li M."/>
        </authorList>
    </citation>
    <scope>NUCLEOTIDE SEQUENCE</scope>
    <source>
        <strain evidence="2">SZUA-1515</strain>
    </source>
</reference>
<organism evidence="2 3">
    <name type="scientific">Caldiarchaeum subterraneum</name>
    <dbReference type="NCBI Taxonomy" id="311458"/>
    <lineage>
        <taxon>Archaea</taxon>
        <taxon>Nitrososphaerota</taxon>
        <taxon>Candidatus Caldarchaeales</taxon>
        <taxon>Candidatus Caldarchaeaceae</taxon>
        <taxon>Candidatus Caldarchaeum</taxon>
    </lineage>
</organism>
<sequence length="203" mass="22552">MNEYVGMSVAILGSGAQGSVIAYFLSKGFSFSEIRLGDINQLKAEKVRRWIGGNITTSKVDAGKVDEVKNFIKGCDVVVNAVEPRFNLSILEASYLAGVNYQDLAFGPPYENLRHQLAYDSKFRENSLIALTATGFSPGLSNALVGFTMGKYGELRSIKLRVYGVLEGRRAYLTWSPLTMLEDTMLKPLIFRKGVYEELEHFS</sequence>
<comment type="caution">
    <text evidence="2">The sequence shown here is derived from an EMBL/GenBank/DDBJ whole genome shotgun (WGS) entry which is preliminary data.</text>
</comment>
<dbReference type="InterPro" id="IPR036291">
    <property type="entry name" value="NAD(P)-bd_dom_sf"/>
</dbReference>
<feature type="domain" description="Saccharopine dehydrogenase NADP binding" evidence="1">
    <location>
        <begin position="9"/>
        <end position="129"/>
    </location>
</feature>
<dbReference type="Pfam" id="PF03435">
    <property type="entry name" value="Sacchrp_dh_NADP"/>
    <property type="match status" value="1"/>
</dbReference>
<evidence type="ECO:0000259" key="1">
    <source>
        <dbReference type="Pfam" id="PF03435"/>
    </source>
</evidence>
<accession>A0A833ECF0</accession>
<dbReference type="Proteomes" id="UP000608579">
    <property type="component" value="Unassembled WGS sequence"/>
</dbReference>
<dbReference type="AlphaFoldDB" id="A0A833ECF0"/>
<dbReference type="Gene3D" id="3.40.50.720">
    <property type="entry name" value="NAD(P)-binding Rossmann-like Domain"/>
    <property type="match status" value="1"/>
</dbReference>
<gene>
    <name evidence="2" type="ORF">EYH45_06520</name>
</gene>
<dbReference type="SUPFAM" id="SSF51735">
    <property type="entry name" value="NAD(P)-binding Rossmann-fold domains"/>
    <property type="match status" value="1"/>
</dbReference>
<evidence type="ECO:0000313" key="2">
    <source>
        <dbReference type="EMBL" id="HIQ30199.1"/>
    </source>
</evidence>